<keyword evidence="9" id="KW-0223">Dioxygenase</keyword>
<feature type="domain" description="FAD-binding FR-type" evidence="8">
    <location>
        <begin position="7"/>
        <end position="109"/>
    </location>
</feature>
<keyword evidence="4" id="KW-0560">Oxidoreductase</keyword>
<accession>A0A1M7UEU3</accession>
<dbReference type="InterPro" id="IPR001433">
    <property type="entry name" value="OxRdtase_FAD/NAD-bd"/>
</dbReference>
<dbReference type="CDD" id="cd00207">
    <property type="entry name" value="fer2"/>
    <property type="match status" value="1"/>
</dbReference>
<evidence type="ECO:0000313" key="10">
    <source>
        <dbReference type="Proteomes" id="UP000184096"/>
    </source>
</evidence>
<evidence type="ECO:0000256" key="6">
    <source>
        <dbReference type="ARBA" id="ARBA00023014"/>
    </source>
</evidence>
<dbReference type="Proteomes" id="UP000184096">
    <property type="component" value="Chromosome I"/>
</dbReference>
<organism evidence="9 10">
    <name type="scientific">Bradyrhizobium erythrophlei</name>
    <dbReference type="NCBI Taxonomy" id="1437360"/>
    <lineage>
        <taxon>Bacteria</taxon>
        <taxon>Pseudomonadati</taxon>
        <taxon>Pseudomonadota</taxon>
        <taxon>Alphaproteobacteria</taxon>
        <taxon>Hyphomicrobiales</taxon>
        <taxon>Nitrobacteraceae</taxon>
        <taxon>Bradyrhizobium</taxon>
    </lineage>
</organism>
<dbReference type="InterPro" id="IPR006058">
    <property type="entry name" value="2Fe2S_fd_BS"/>
</dbReference>
<keyword evidence="10" id="KW-1185">Reference proteome</keyword>
<dbReference type="CDD" id="cd06185">
    <property type="entry name" value="PDR_like"/>
    <property type="match status" value="1"/>
</dbReference>
<dbReference type="SUPFAM" id="SSF63380">
    <property type="entry name" value="Riboflavin synthase domain-like"/>
    <property type="match status" value="1"/>
</dbReference>
<dbReference type="OrthoDB" id="9792185at2"/>
<keyword evidence="1" id="KW-0285">Flavoprotein</keyword>
<evidence type="ECO:0000256" key="4">
    <source>
        <dbReference type="ARBA" id="ARBA00023002"/>
    </source>
</evidence>
<dbReference type="EMBL" id="LT670849">
    <property type="protein sequence ID" value="SHN81571.1"/>
    <property type="molecule type" value="Genomic_DNA"/>
</dbReference>
<dbReference type="PRINTS" id="PR00409">
    <property type="entry name" value="PHDIOXRDTASE"/>
</dbReference>
<dbReference type="Gene3D" id="2.40.30.10">
    <property type="entry name" value="Translation factors"/>
    <property type="match status" value="1"/>
</dbReference>
<dbReference type="SUPFAM" id="SSF54292">
    <property type="entry name" value="2Fe-2S ferredoxin-like"/>
    <property type="match status" value="1"/>
</dbReference>
<protein>
    <submittedName>
        <fullName evidence="9">Phthalate 4,5-dioxygenase, reductase subunit</fullName>
    </submittedName>
</protein>
<dbReference type="SUPFAM" id="SSF52343">
    <property type="entry name" value="Ferredoxin reductase-like, C-terminal NADP-linked domain"/>
    <property type="match status" value="1"/>
</dbReference>
<sequence>MTTDPETRELTLKVRHKSEIADGVFLFELRAGDGGELPAFAPGSHITVTAPSGQKRRYSLCNDPAERDRYLIAVKQETTGRGGSLSFTRDVNEGDTVTAEPPENEFEMAAAEPKRLIFIAGGIGITPIRAMILHCLRHGTSNFMLYYFTRTPSMMAFREEFAQPTFEGKVVLHHDDGDPGQAYDLWPVLEQQHGAHLYCCGPRGLMDAVRDMTGHWPDSAVHFEDFVGASAPHADDVKFEVRLSKSGATYEVAAHISILDTLRQHGHVLPSSCESGTCGTCRCRFTEGEPDHRDLVLSDDEKKRDIMICVSRAKSSTLTLEI</sequence>
<dbReference type="InterPro" id="IPR001041">
    <property type="entry name" value="2Fe-2S_ferredoxin-type"/>
</dbReference>
<evidence type="ECO:0000259" key="7">
    <source>
        <dbReference type="PROSITE" id="PS51085"/>
    </source>
</evidence>
<name>A0A1M7UEU3_9BRAD</name>
<proteinExistence type="predicted"/>
<keyword evidence="5" id="KW-0408">Iron</keyword>
<evidence type="ECO:0000259" key="8">
    <source>
        <dbReference type="PROSITE" id="PS51384"/>
    </source>
</evidence>
<dbReference type="GO" id="GO:0051537">
    <property type="term" value="F:2 iron, 2 sulfur cluster binding"/>
    <property type="evidence" value="ECO:0007669"/>
    <property type="project" value="UniProtKB-KW"/>
</dbReference>
<evidence type="ECO:0000313" key="9">
    <source>
        <dbReference type="EMBL" id="SHN81571.1"/>
    </source>
</evidence>
<dbReference type="GO" id="GO:0051213">
    <property type="term" value="F:dioxygenase activity"/>
    <property type="evidence" value="ECO:0007669"/>
    <property type="project" value="UniProtKB-KW"/>
</dbReference>
<dbReference type="PROSITE" id="PS51384">
    <property type="entry name" value="FAD_FR"/>
    <property type="match status" value="1"/>
</dbReference>
<dbReference type="Pfam" id="PF00111">
    <property type="entry name" value="Fer2"/>
    <property type="match status" value="1"/>
</dbReference>
<dbReference type="Pfam" id="PF00175">
    <property type="entry name" value="NAD_binding_1"/>
    <property type="match status" value="1"/>
</dbReference>
<dbReference type="InterPro" id="IPR036010">
    <property type="entry name" value="2Fe-2S_ferredoxin-like_sf"/>
</dbReference>
<feature type="domain" description="2Fe-2S ferredoxin-type" evidence="7">
    <location>
        <begin position="239"/>
        <end position="322"/>
    </location>
</feature>
<dbReference type="PROSITE" id="PS00197">
    <property type="entry name" value="2FE2S_FER_1"/>
    <property type="match status" value="1"/>
</dbReference>
<dbReference type="PANTHER" id="PTHR47354">
    <property type="entry name" value="NADH OXIDOREDUCTASE HCR"/>
    <property type="match status" value="1"/>
</dbReference>
<dbReference type="InterPro" id="IPR012675">
    <property type="entry name" value="Beta-grasp_dom_sf"/>
</dbReference>
<dbReference type="InterPro" id="IPR039261">
    <property type="entry name" value="FNR_nucleotide-bd"/>
</dbReference>
<evidence type="ECO:0000256" key="1">
    <source>
        <dbReference type="ARBA" id="ARBA00022630"/>
    </source>
</evidence>
<dbReference type="AlphaFoldDB" id="A0A1M7UEU3"/>
<dbReference type="PANTHER" id="PTHR47354:SF1">
    <property type="entry name" value="CARNITINE MONOOXYGENASE REDUCTASE SUBUNIT"/>
    <property type="match status" value="1"/>
</dbReference>
<dbReference type="PROSITE" id="PS51085">
    <property type="entry name" value="2FE2S_FER_2"/>
    <property type="match status" value="1"/>
</dbReference>
<dbReference type="InterPro" id="IPR050415">
    <property type="entry name" value="MRET"/>
</dbReference>
<keyword evidence="6" id="KW-0411">Iron-sulfur</keyword>
<dbReference type="GO" id="GO:0046872">
    <property type="term" value="F:metal ion binding"/>
    <property type="evidence" value="ECO:0007669"/>
    <property type="project" value="UniProtKB-KW"/>
</dbReference>
<evidence type="ECO:0000256" key="3">
    <source>
        <dbReference type="ARBA" id="ARBA00022723"/>
    </source>
</evidence>
<evidence type="ECO:0000256" key="5">
    <source>
        <dbReference type="ARBA" id="ARBA00023004"/>
    </source>
</evidence>
<dbReference type="InterPro" id="IPR017927">
    <property type="entry name" value="FAD-bd_FR_type"/>
</dbReference>
<gene>
    <name evidence="9" type="ORF">SAMN05444170_4772</name>
</gene>
<dbReference type="Gene3D" id="3.10.20.30">
    <property type="match status" value="1"/>
</dbReference>
<keyword evidence="3" id="KW-0479">Metal-binding</keyword>
<reference evidence="10" key="1">
    <citation type="submission" date="2016-11" db="EMBL/GenBank/DDBJ databases">
        <authorList>
            <person name="Varghese N."/>
            <person name="Submissions S."/>
        </authorList>
    </citation>
    <scope>NUCLEOTIDE SEQUENCE [LARGE SCALE GENOMIC DNA]</scope>
    <source>
        <strain evidence="10">GAS401</strain>
    </source>
</reference>
<keyword evidence="2" id="KW-0001">2Fe-2S</keyword>
<dbReference type="Gene3D" id="3.40.50.80">
    <property type="entry name" value="Nucleotide-binding domain of ferredoxin-NADP reductase (FNR) module"/>
    <property type="match status" value="1"/>
</dbReference>
<dbReference type="RefSeq" id="WP_072821536.1">
    <property type="nucleotide sequence ID" value="NZ_LT670849.1"/>
</dbReference>
<dbReference type="InterPro" id="IPR017938">
    <property type="entry name" value="Riboflavin_synthase-like_b-brl"/>
</dbReference>
<evidence type="ECO:0000256" key="2">
    <source>
        <dbReference type="ARBA" id="ARBA00022714"/>
    </source>
</evidence>